<reference evidence="1 2" key="1">
    <citation type="submission" date="2021-06" db="EMBL/GenBank/DDBJ databases">
        <title>Caerostris extrusa draft genome.</title>
        <authorList>
            <person name="Kono N."/>
            <person name="Arakawa K."/>
        </authorList>
    </citation>
    <scope>NUCLEOTIDE SEQUENCE [LARGE SCALE GENOMIC DNA]</scope>
</reference>
<name>A0AAV4PU11_CAEEX</name>
<protein>
    <submittedName>
        <fullName evidence="1">Uncharacterized protein</fullName>
    </submittedName>
</protein>
<evidence type="ECO:0000313" key="1">
    <source>
        <dbReference type="EMBL" id="GIX99341.1"/>
    </source>
</evidence>
<gene>
    <name evidence="1" type="ORF">CEXT_172641</name>
</gene>
<comment type="caution">
    <text evidence="1">The sequence shown here is derived from an EMBL/GenBank/DDBJ whole genome shotgun (WGS) entry which is preliminary data.</text>
</comment>
<sequence length="84" mass="9813">MTLEYSFFHLHSTHVTNNNGFSIKEKANIKPHDFPLNMEEHSRAQTTRTFPHKRVEVKKNPSLVALNAIALKLKTNDFDFLLEY</sequence>
<organism evidence="1 2">
    <name type="scientific">Caerostris extrusa</name>
    <name type="common">Bark spider</name>
    <name type="synonym">Caerostris bankana</name>
    <dbReference type="NCBI Taxonomy" id="172846"/>
    <lineage>
        <taxon>Eukaryota</taxon>
        <taxon>Metazoa</taxon>
        <taxon>Ecdysozoa</taxon>
        <taxon>Arthropoda</taxon>
        <taxon>Chelicerata</taxon>
        <taxon>Arachnida</taxon>
        <taxon>Araneae</taxon>
        <taxon>Araneomorphae</taxon>
        <taxon>Entelegynae</taxon>
        <taxon>Araneoidea</taxon>
        <taxon>Araneidae</taxon>
        <taxon>Caerostris</taxon>
    </lineage>
</organism>
<dbReference type="Proteomes" id="UP001054945">
    <property type="component" value="Unassembled WGS sequence"/>
</dbReference>
<accession>A0AAV4PU11</accession>
<dbReference type="EMBL" id="BPLR01005032">
    <property type="protein sequence ID" value="GIX99341.1"/>
    <property type="molecule type" value="Genomic_DNA"/>
</dbReference>
<keyword evidence="2" id="KW-1185">Reference proteome</keyword>
<proteinExistence type="predicted"/>
<dbReference type="AlphaFoldDB" id="A0AAV4PU11"/>
<evidence type="ECO:0000313" key="2">
    <source>
        <dbReference type="Proteomes" id="UP001054945"/>
    </source>
</evidence>